<evidence type="ECO:0000313" key="8">
    <source>
        <dbReference type="EMBL" id="PKY10592.1"/>
    </source>
</evidence>
<protein>
    <submittedName>
        <fullName evidence="8">Fis family transcriptional regulator</fullName>
    </submittedName>
</protein>
<dbReference type="InterPro" id="IPR058031">
    <property type="entry name" value="AAA_lid_NorR"/>
</dbReference>
<dbReference type="AlphaFoldDB" id="A0A2I1DL36"/>
<evidence type="ECO:0000313" key="9">
    <source>
        <dbReference type="Proteomes" id="UP000234329"/>
    </source>
</evidence>
<feature type="compositionally biased region" description="Polar residues" evidence="5">
    <location>
        <begin position="7"/>
        <end position="16"/>
    </location>
</feature>
<dbReference type="CDD" id="cd00009">
    <property type="entry name" value="AAA"/>
    <property type="match status" value="1"/>
</dbReference>
<dbReference type="Proteomes" id="UP000234329">
    <property type="component" value="Unassembled WGS sequence"/>
</dbReference>
<dbReference type="PROSITE" id="PS50112">
    <property type="entry name" value="PAS"/>
    <property type="match status" value="1"/>
</dbReference>
<evidence type="ECO:0000259" key="6">
    <source>
        <dbReference type="PROSITE" id="PS50045"/>
    </source>
</evidence>
<dbReference type="Gene3D" id="3.30.450.20">
    <property type="entry name" value="PAS domain"/>
    <property type="match status" value="1"/>
</dbReference>
<dbReference type="Gene3D" id="3.40.50.300">
    <property type="entry name" value="P-loop containing nucleotide triphosphate hydrolases"/>
    <property type="match status" value="1"/>
</dbReference>
<dbReference type="InterPro" id="IPR003593">
    <property type="entry name" value="AAA+_ATPase"/>
</dbReference>
<dbReference type="GO" id="GO:0006355">
    <property type="term" value="P:regulation of DNA-templated transcription"/>
    <property type="evidence" value="ECO:0007669"/>
    <property type="project" value="InterPro"/>
</dbReference>
<evidence type="ECO:0000256" key="5">
    <source>
        <dbReference type="SAM" id="MobiDB-lite"/>
    </source>
</evidence>
<dbReference type="EMBL" id="MXAV01000034">
    <property type="protein sequence ID" value="PKY10592.1"/>
    <property type="molecule type" value="Genomic_DNA"/>
</dbReference>
<dbReference type="InterPro" id="IPR000014">
    <property type="entry name" value="PAS"/>
</dbReference>
<evidence type="ECO:0000256" key="3">
    <source>
        <dbReference type="ARBA" id="ARBA00023015"/>
    </source>
</evidence>
<dbReference type="InterPro" id="IPR009057">
    <property type="entry name" value="Homeodomain-like_sf"/>
</dbReference>
<comment type="caution">
    <text evidence="8">The sequence shown here is derived from an EMBL/GenBank/DDBJ whole genome shotgun (WGS) entry which is preliminary data.</text>
</comment>
<name>A0A2I1DL36_9PROT</name>
<evidence type="ECO:0000256" key="1">
    <source>
        <dbReference type="ARBA" id="ARBA00022741"/>
    </source>
</evidence>
<dbReference type="PROSITE" id="PS00688">
    <property type="entry name" value="SIGMA54_INTERACT_3"/>
    <property type="match status" value="1"/>
</dbReference>
<dbReference type="SUPFAM" id="SSF55785">
    <property type="entry name" value="PYP-like sensor domain (PAS domain)"/>
    <property type="match status" value="1"/>
</dbReference>
<evidence type="ECO:0000256" key="2">
    <source>
        <dbReference type="ARBA" id="ARBA00022840"/>
    </source>
</evidence>
<dbReference type="Pfam" id="PF08448">
    <property type="entry name" value="PAS_4"/>
    <property type="match status" value="1"/>
</dbReference>
<dbReference type="PANTHER" id="PTHR32071">
    <property type="entry name" value="TRANSCRIPTIONAL REGULATORY PROTEIN"/>
    <property type="match status" value="1"/>
</dbReference>
<gene>
    <name evidence="8" type="ORF">B1757_08415</name>
</gene>
<feature type="domain" description="Sigma-54 factor interaction" evidence="6">
    <location>
        <begin position="155"/>
        <end position="383"/>
    </location>
</feature>
<dbReference type="InterPro" id="IPR025944">
    <property type="entry name" value="Sigma_54_int_dom_CS"/>
</dbReference>
<dbReference type="GO" id="GO:0005524">
    <property type="term" value="F:ATP binding"/>
    <property type="evidence" value="ECO:0007669"/>
    <property type="project" value="UniProtKB-KW"/>
</dbReference>
<dbReference type="Pfam" id="PF13384">
    <property type="entry name" value="HTH_23"/>
    <property type="match status" value="1"/>
</dbReference>
<feature type="region of interest" description="Disordered" evidence="5">
    <location>
        <begin position="1"/>
        <end position="25"/>
    </location>
</feature>
<evidence type="ECO:0000259" key="7">
    <source>
        <dbReference type="PROSITE" id="PS50112"/>
    </source>
</evidence>
<dbReference type="Gene3D" id="1.10.10.60">
    <property type="entry name" value="Homeodomain-like"/>
    <property type="match status" value="1"/>
</dbReference>
<dbReference type="SUPFAM" id="SSF46689">
    <property type="entry name" value="Homeodomain-like"/>
    <property type="match status" value="1"/>
</dbReference>
<dbReference type="InParanoid" id="A0A2I1DL36"/>
<dbReference type="Pfam" id="PF00158">
    <property type="entry name" value="Sigma54_activat"/>
    <property type="match status" value="1"/>
</dbReference>
<keyword evidence="4" id="KW-0804">Transcription</keyword>
<keyword evidence="9" id="KW-1185">Reference proteome</keyword>
<keyword evidence="3" id="KW-0805">Transcription regulation</keyword>
<evidence type="ECO:0000256" key="4">
    <source>
        <dbReference type="ARBA" id="ARBA00023163"/>
    </source>
</evidence>
<dbReference type="InterPro" id="IPR035965">
    <property type="entry name" value="PAS-like_dom_sf"/>
</dbReference>
<dbReference type="Gene3D" id="1.10.8.60">
    <property type="match status" value="1"/>
</dbReference>
<dbReference type="SUPFAM" id="SSF52540">
    <property type="entry name" value="P-loop containing nucleoside triphosphate hydrolases"/>
    <property type="match status" value="1"/>
</dbReference>
<dbReference type="InterPro" id="IPR002078">
    <property type="entry name" value="Sigma_54_int"/>
</dbReference>
<reference evidence="8 9" key="1">
    <citation type="submission" date="2017-03" db="EMBL/GenBank/DDBJ databases">
        <title>Draft genime sequence of the acidophilic sulfur-oxidizing bacterium Acidithiobacillus sp. SH, isolated from seawater.</title>
        <authorList>
            <person name="Sharmin S."/>
            <person name="Tokuhisa M."/>
            <person name="Kanao T."/>
            <person name="Kamimura K."/>
        </authorList>
    </citation>
    <scope>NUCLEOTIDE SEQUENCE [LARGE SCALE GENOMIC DNA]</scope>
    <source>
        <strain evidence="8 9">SH</strain>
    </source>
</reference>
<dbReference type="PANTHER" id="PTHR32071:SF57">
    <property type="entry name" value="C4-DICARBOXYLATE TRANSPORT TRANSCRIPTIONAL REGULATORY PROTEIN DCTD"/>
    <property type="match status" value="1"/>
</dbReference>
<keyword evidence="2" id="KW-0067">ATP-binding</keyword>
<dbReference type="Pfam" id="PF25601">
    <property type="entry name" value="AAA_lid_14"/>
    <property type="match status" value="1"/>
</dbReference>
<organism evidence="8 9">
    <name type="scientific">Acidithiobacillus marinus</name>
    <dbReference type="NCBI Taxonomy" id="187490"/>
    <lineage>
        <taxon>Bacteria</taxon>
        <taxon>Pseudomonadati</taxon>
        <taxon>Pseudomonadota</taxon>
        <taxon>Acidithiobacillia</taxon>
        <taxon>Acidithiobacillales</taxon>
        <taxon>Acidithiobacillaceae</taxon>
        <taxon>Acidithiobacillus</taxon>
    </lineage>
</organism>
<feature type="domain" description="PAS" evidence="7">
    <location>
        <begin position="29"/>
        <end position="70"/>
    </location>
</feature>
<dbReference type="SMART" id="SM00382">
    <property type="entry name" value="AAA"/>
    <property type="match status" value="1"/>
</dbReference>
<keyword evidence="1" id="KW-0547">Nucleotide-binding</keyword>
<dbReference type="CDD" id="cd00130">
    <property type="entry name" value="PAS"/>
    <property type="match status" value="1"/>
</dbReference>
<dbReference type="InterPro" id="IPR027417">
    <property type="entry name" value="P-loop_NTPase"/>
</dbReference>
<dbReference type="PROSITE" id="PS50045">
    <property type="entry name" value="SIGMA54_INTERACT_4"/>
    <property type="match status" value="1"/>
</dbReference>
<proteinExistence type="predicted"/>
<dbReference type="InterPro" id="IPR013656">
    <property type="entry name" value="PAS_4"/>
</dbReference>
<accession>A0A2I1DL36</accession>
<sequence length="466" mass="52082">MMDMRNRNPSSSLGHKSTQKSKPALGLDVQSVLNIQQNPMVLIDEHYRIIAANRAYQEAYGMQADEVLGRCCHEISHHSPVPCHMRGEDCPHQAVFTTGEAHEVRHIHYDHQNHAEHVRIRGHAIKDQDGNTYLGEEIIRLPHQDDEITCGEMRMVGRSPAFLKCLHHIEMSARTDASILLYGESGVGKELAASALHQFSARAAGAFITVDCASLPETLFESEILGHERGAFTGCLGRKRGLYEMADGGTLFLDEVGELPLSMQAKLLRVLETGTFRRLGGAETLQANVRIIAATNRNLLEMAGQRQFREDLYYRLAAITIDLPPLRERREDIPGIASVLLERIGKSWGGQWSLSKEAEKRLFAYDFPGNVRELRNILQKAAALADGPVIQASHLDFELPQPKAVSHLSVSDEVNDSVIRPTALRNGGQPDDLDGLLRQYRGNRRRVAEILGVSERTVYRWLRRGS</sequence>
<dbReference type="OrthoDB" id="5288224at2"/>
<dbReference type="FunFam" id="3.40.50.300:FF:000006">
    <property type="entry name" value="DNA-binding transcriptional regulator NtrC"/>
    <property type="match status" value="1"/>
</dbReference>